<dbReference type="KEGG" id="glo:Glov_0700"/>
<dbReference type="Pfam" id="PF00270">
    <property type="entry name" value="DEAD"/>
    <property type="match status" value="1"/>
</dbReference>
<dbReference type="PROSITE" id="PS51192">
    <property type="entry name" value="HELICASE_ATP_BIND_1"/>
    <property type="match status" value="1"/>
</dbReference>
<dbReference type="FunFam" id="3.40.50.300:FF:000546">
    <property type="entry name" value="Transcription-repair-coupling factor"/>
    <property type="match status" value="1"/>
</dbReference>
<keyword evidence="5 13" id="KW-0378">Hydrolase</keyword>
<dbReference type="InterPro" id="IPR037235">
    <property type="entry name" value="TRCF-like_C_D7"/>
</dbReference>
<dbReference type="Gene3D" id="3.40.50.300">
    <property type="entry name" value="P-loop containing nucleotide triphosphate hydrolases"/>
    <property type="match status" value="2"/>
</dbReference>
<comment type="similarity">
    <text evidence="10 13">In the N-terminal section; belongs to the UvrB family.</text>
</comment>
<protein>
    <recommendedName>
        <fullName evidence="12 13">Transcription-repair-coupling factor</fullName>
        <shortName evidence="13">TRCF</shortName>
        <ecNumber evidence="13">3.6.4.-</ecNumber>
    </recommendedName>
</protein>
<comment type="similarity">
    <text evidence="11 13">In the C-terminal section; belongs to the helicase family. RecG subfamily.</text>
</comment>
<dbReference type="SMART" id="SM01058">
    <property type="entry name" value="CarD_TRCF"/>
    <property type="match status" value="1"/>
</dbReference>
<dbReference type="Pfam" id="PF02559">
    <property type="entry name" value="CarD_TRCF_RID"/>
    <property type="match status" value="1"/>
</dbReference>
<evidence type="ECO:0000256" key="3">
    <source>
        <dbReference type="ARBA" id="ARBA00022741"/>
    </source>
</evidence>
<comment type="subcellular location">
    <subcellularLocation>
        <location evidence="1 13">Cytoplasm</location>
    </subcellularLocation>
</comment>
<evidence type="ECO:0000256" key="8">
    <source>
        <dbReference type="ARBA" id="ARBA00023125"/>
    </source>
</evidence>
<keyword evidence="2 13" id="KW-0963">Cytoplasm</keyword>
<dbReference type="Pfam" id="PF03461">
    <property type="entry name" value="TRCF"/>
    <property type="match status" value="1"/>
</dbReference>
<evidence type="ECO:0000256" key="6">
    <source>
        <dbReference type="ARBA" id="ARBA00022806"/>
    </source>
</evidence>
<dbReference type="PANTHER" id="PTHR47964:SF1">
    <property type="entry name" value="ATP-DEPENDENT DNA HELICASE HOMOLOG RECG, CHLOROPLASTIC"/>
    <property type="match status" value="1"/>
</dbReference>
<dbReference type="SUPFAM" id="SSF143517">
    <property type="entry name" value="TRCF domain-like"/>
    <property type="match status" value="1"/>
</dbReference>
<comment type="function">
    <text evidence="13">Couples transcription and DNA repair by recognizing RNA polymerase (RNAP) stalled at DNA lesions. Mediates ATP-dependent release of RNAP and its truncated transcript from the DNA, and recruitment of nucleotide excision repair machinery to the damaged site.</text>
</comment>
<keyword evidence="8 13" id="KW-0238">DNA-binding</keyword>
<evidence type="ECO:0000256" key="12">
    <source>
        <dbReference type="ARBA" id="ARBA00070128"/>
    </source>
</evidence>
<evidence type="ECO:0000256" key="4">
    <source>
        <dbReference type="ARBA" id="ARBA00022763"/>
    </source>
</evidence>
<dbReference type="SMART" id="SM00982">
    <property type="entry name" value="TRCF"/>
    <property type="match status" value="1"/>
</dbReference>
<dbReference type="HAMAP" id="MF_00969">
    <property type="entry name" value="TRCF"/>
    <property type="match status" value="1"/>
</dbReference>
<dbReference type="Proteomes" id="UP000002420">
    <property type="component" value="Chromosome"/>
</dbReference>
<dbReference type="Gene3D" id="3.30.2060.10">
    <property type="entry name" value="Penicillin-binding protein 1b domain"/>
    <property type="match status" value="1"/>
</dbReference>
<dbReference type="InterPro" id="IPR047112">
    <property type="entry name" value="RecG/Mfd"/>
</dbReference>
<evidence type="ECO:0000256" key="7">
    <source>
        <dbReference type="ARBA" id="ARBA00022840"/>
    </source>
</evidence>
<evidence type="ECO:0000256" key="10">
    <source>
        <dbReference type="ARBA" id="ARBA00061104"/>
    </source>
</evidence>
<evidence type="ECO:0000259" key="15">
    <source>
        <dbReference type="PROSITE" id="PS51194"/>
    </source>
</evidence>
<dbReference type="InterPro" id="IPR011545">
    <property type="entry name" value="DEAD/DEAH_box_helicase_dom"/>
</dbReference>
<evidence type="ECO:0000256" key="9">
    <source>
        <dbReference type="ARBA" id="ARBA00023204"/>
    </source>
</evidence>
<reference evidence="16 17" key="1">
    <citation type="submission" date="2008-05" db="EMBL/GenBank/DDBJ databases">
        <title>Complete sequence of chromosome of Geobacter lovleyi SZ.</title>
        <authorList>
            <consortium name="US DOE Joint Genome Institute"/>
            <person name="Lucas S."/>
            <person name="Copeland A."/>
            <person name="Lapidus A."/>
            <person name="Glavina del Rio T."/>
            <person name="Dalin E."/>
            <person name="Tice H."/>
            <person name="Bruce D."/>
            <person name="Goodwin L."/>
            <person name="Pitluck S."/>
            <person name="Chertkov O."/>
            <person name="Meincke L."/>
            <person name="Brettin T."/>
            <person name="Detter J.C."/>
            <person name="Han C."/>
            <person name="Tapia R."/>
            <person name="Kuske C.R."/>
            <person name="Schmutz J."/>
            <person name="Larimer F."/>
            <person name="Land M."/>
            <person name="Hauser L."/>
            <person name="Kyrpides N."/>
            <person name="Mikhailova N."/>
            <person name="Sung Y."/>
            <person name="Fletcher K.E."/>
            <person name="Ritalahti K.M."/>
            <person name="Loeffler F.E."/>
            <person name="Richardson P."/>
        </authorList>
    </citation>
    <scope>NUCLEOTIDE SEQUENCE [LARGE SCALE GENOMIC DNA]</scope>
    <source>
        <strain evidence="17">ATCC BAA-1151 / DSM 17278 / SZ</strain>
    </source>
</reference>
<dbReference type="InterPro" id="IPR005118">
    <property type="entry name" value="TRCF_C"/>
</dbReference>
<name>B3E412_TRIL1</name>
<feature type="domain" description="Helicase ATP-binding" evidence="14">
    <location>
        <begin position="640"/>
        <end position="801"/>
    </location>
</feature>
<dbReference type="GO" id="GO:0005737">
    <property type="term" value="C:cytoplasm"/>
    <property type="evidence" value="ECO:0007669"/>
    <property type="project" value="UniProtKB-SubCell"/>
</dbReference>
<dbReference type="InterPro" id="IPR014001">
    <property type="entry name" value="Helicase_ATP-bd"/>
</dbReference>
<dbReference type="Pfam" id="PF00271">
    <property type="entry name" value="Helicase_C"/>
    <property type="match status" value="1"/>
</dbReference>
<dbReference type="PANTHER" id="PTHR47964">
    <property type="entry name" value="ATP-DEPENDENT DNA HELICASE HOMOLOG RECG, CHLOROPLASTIC"/>
    <property type="match status" value="1"/>
</dbReference>
<keyword evidence="17" id="KW-1185">Reference proteome</keyword>
<dbReference type="GO" id="GO:0005524">
    <property type="term" value="F:ATP binding"/>
    <property type="evidence" value="ECO:0007669"/>
    <property type="project" value="UniProtKB-UniRule"/>
</dbReference>
<feature type="domain" description="Helicase C-terminal" evidence="15">
    <location>
        <begin position="822"/>
        <end position="976"/>
    </location>
</feature>
<keyword evidence="3 13" id="KW-0547">Nucleotide-binding</keyword>
<dbReference type="GO" id="GO:0003678">
    <property type="term" value="F:DNA helicase activity"/>
    <property type="evidence" value="ECO:0007669"/>
    <property type="project" value="TreeGrafter"/>
</dbReference>
<evidence type="ECO:0000313" key="16">
    <source>
        <dbReference type="EMBL" id="ACD94426.1"/>
    </source>
</evidence>
<evidence type="ECO:0000256" key="5">
    <source>
        <dbReference type="ARBA" id="ARBA00022801"/>
    </source>
</evidence>
<dbReference type="SUPFAM" id="SSF52540">
    <property type="entry name" value="P-loop containing nucleoside triphosphate hydrolases"/>
    <property type="match status" value="4"/>
</dbReference>
<dbReference type="SMART" id="SM00490">
    <property type="entry name" value="HELICc"/>
    <property type="match status" value="1"/>
</dbReference>
<sequence length="1165" mass="129130">MPEPTPSQRCPVAAIARLAEQLRHGAHPATLTGLAGSAPALAVAELSRLLPRQIVVIAADQAAADELTRELLFFNAVNVSPFPAWDTCPFEAASPHPDISGARLETLQRLLQGSPCTVVAPVAALMQRIIPRSLLTGASCAIKPGDEPDREALLEGLVRMGYTNCPLVEERGSFAVRGGILDIFPPSLPRPVRIEFFGDTVETLRSFDPLNQRSLESLTCLNLLPSRELILSPAALQEFIPRLKERADQLDIPADRRRQLVSELQGAGYPPGVEFLQPLFHPGLQSFFAYLNNPLLVLQEPDLLRQAAQQHQTDVTSGVQKAAAEERLHPAPYQLYLTQDEFSQLLDQQQTLALRRLTVAGESSADLVQIRSEDNSDLRISMARDQQHLLGPLAERLKQWHAANWRTLVVCHHPSQAERLQELLTPYGISCSLGTTDPFGPEAPSVHTDLLLVIGELSRGFRLPESKLAVIAEEELFGKRTRRKSGVTALRTKQILASLAELKPGDAMVHVDHGIGIYRGLQHLKTGAVEGDFLLLEYAGNDKLYLPIDRLGLVQRYAGGEGATPAPARLGGPGWEKTRSKARKNIEELAAELLEVYAKRQASQGYSFSPPDELFREFEATFPWEETPDQLSAIQDVLGDMQHSRPMDRLVCGDVGYGKTEVALRAAFKAVLDGKQVALLVPTTILAQQHFETFSTRLKDYPVSIEMLSRFRSVKEQKISLERLKEGKLDIIIGTHRLLQKDVSFKDLGLLIVDEEQRFGVKDKERLKQYRASVDIMTLTATPIPRTLHLSMLGIRDLSIIDTPPVDRQAIKTVVARDTDDLIRDAITRELERGGQVFYVHNRAHSIGIVAERLRQLVPQARISVAHGQMEEKELEKVMLTFMHGQSDLLLTTTIIESGLDIPRANTMLVDRADTFGLSQLYQLRGRIGRSTVKSYAYLLIPGQGSITQDARERLKIIQDISELGAGFRIATHDLELRGAGDMLGPRQSGTVADIGFELYTQMLEEAIAGLKGEDLEERCEPEINLAIAAFIPETYIPDTNQRLVLYKRLVQADSNDDVAEVVSEMHDRYGRPPLAAQTLARIMELRIRLKQLKILKVDADGKRLCLAFHPRTAVSPETLINLIRTAPAIYQFTPDHRLLVTLPVNSSNNDTLEALASALTLLGA</sequence>
<dbReference type="Pfam" id="PF17757">
    <property type="entry name" value="UvrB_inter"/>
    <property type="match status" value="1"/>
</dbReference>
<dbReference type="InterPro" id="IPR004576">
    <property type="entry name" value="Mfd"/>
</dbReference>
<dbReference type="GO" id="GO:0000716">
    <property type="term" value="P:transcription-coupled nucleotide-excision repair, DNA damage recognition"/>
    <property type="evidence" value="ECO:0007669"/>
    <property type="project" value="UniProtKB-UniRule"/>
</dbReference>
<keyword evidence="9 13" id="KW-0234">DNA repair</keyword>
<dbReference type="InterPro" id="IPR003711">
    <property type="entry name" value="CarD-like/TRCF_RID"/>
</dbReference>
<dbReference type="Gene3D" id="3.40.50.11140">
    <property type="match status" value="1"/>
</dbReference>
<dbReference type="GO" id="GO:0006355">
    <property type="term" value="P:regulation of DNA-templated transcription"/>
    <property type="evidence" value="ECO:0007669"/>
    <property type="project" value="UniProtKB-UniRule"/>
</dbReference>
<dbReference type="STRING" id="398767.Glov_0700"/>
<dbReference type="InterPro" id="IPR027417">
    <property type="entry name" value="P-loop_NTPase"/>
</dbReference>
<evidence type="ECO:0000259" key="14">
    <source>
        <dbReference type="PROSITE" id="PS51192"/>
    </source>
</evidence>
<evidence type="ECO:0000256" key="2">
    <source>
        <dbReference type="ARBA" id="ARBA00022490"/>
    </source>
</evidence>
<keyword evidence="7 13" id="KW-0067">ATP-binding</keyword>
<accession>B3E412</accession>
<keyword evidence="6" id="KW-0347">Helicase</keyword>
<organism evidence="16 17">
    <name type="scientific">Trichlorobacter lovleyi (strain ATCC BAA-1151 / DSM 17278 / SZ)</name>
    <name type="common">Geobacter lovleyi</name>
    <dbReference type="NCBI Taxonomy" id="398767"/>
    <lineage>
        <taxon>Bacteria</taxon>
        <taxon>Pseudomonadati</taxon>
        <taxon>Thermodesulfobacteriota</taxon>
        <taxon>Desulfuromonadia</taxon>
        <taxon>Geobacterales</taxon>
        <taxon>Geobacteraceae</taxon>
        <taxon>Trichlorobacter</taxon>
    </lineage>
</organism>
<dbReference type="PROSITE" id="PS51194">
    <property type="entry name" value="HELICASE_CTER"/>
    <property type="match status" value="1"/>
</dbReference>
<dbReference type="OrthoDB" id="9804325at2"/>
<dbReference type="SUPFAM" id="SSF141259">
    <property type="entry name" value="CarD-like"/>
    <property type="match status" value="1"/>
</dbReference>
<dbReference type="eggNOG" id="COG1197">
    <property type="taxonomic scope" value="Bacteria"/>
</dbReference>
<dbReference type="Gene3D" id="3.90.1150.50">
    <property type="entry name" value="Transcription-repair-coupling factor, D7 domain"/>
    <property type="match status" value="1"/>
</dbReference>
<dbReference type="AlphaFoldDB" id="B3E412"/>
<dbReference type="EC" id="3.6.4.-" evidence="13"/>
<evidence type="ECO:0000256" key="13">
    <source>
        <dbReference type="HAMAP-Rule" id="MF_00969"/>
    </source>
</evidence>
<dbReference type="InterPro" id="IPR001650">
    <property type="entry name" value="Helicase_C-like"/>
</dbReference>
<gene>
    <name evidence="13" type="primary">mfd</name>
    <name evidence="16" type="ordered locus">Glov_0700</name>
</gene>
<dbReference type="EMBL" id="CP001089">
    <property type="protein sequence ID" value="ACD94426.1"/>
    <property type="molecule type" value="Genomic_DNA"/>
</dbReference>
<dbReference type="InterPro" id="IPR036101">
    <property type="entry name" value="CarD-like/TRCF_RID_sf"/>
</dbReference>
<dbReference type="CDD" id="cd17991">
    <property type="entry name" value="DEXHc_TRCF"/>
    <property type="match status" value="1"/>
</dbReference>
<dbReference type="HOGENOM" id="CLU_005122_1_3_7"/>
<dbReference type="GO" id="GO:0003684">
    <property type="term" value="F:damaged DNA binding"/>
    <property type="evidence" value="ECO:0007669"/>
    <property type="project" value="InterPro"/>
</dbReference>
<dbReference type="GO" id="GO:0016787">
    <property type="term" value="F:hydrolase activity"/>
    <property type="evidence" value="ECO:0007669"/>
    <property type="project" value="UniProtKB-KW"/>
</dbReference>
<dbReference type="InterPro" id="IPR041471">
    <property type="entry name" value="UvrB_inter"/>
</dbReference>
<dbReference type="RefSeq" id="WP_012468782.1">
    <property type="nucleotide sequence ID" value="NC_010814.1"/>
</dbReference>
<evidence type="ECO:0000313" key="17">
    <source>
        <dbReference type="Proteomes" id="UP000002420"/>
    </source>
</evidence>
<dbReference type="NCBIfam" id="TIGR00580">
    <property type="entry name" value="mfd"/>
    <property type="match status" value="1"/>
</dbReference>
<dbReference type="Gene3D" id="3.40.50.11180">
    <property type="match status" value="1"/>
</dbReference>
<evidence type="ECO:0000256" key="1">
    <source>
        <dbReference type="ARBA" id="ARBA00004496"/>
    </source>
</evidence>
<evidence type="ECO:0000256" key="11">
    <source>
        <dbReference type="ARBA" id="ARBA00061399"/>
    </source>
</evidence>
<dbReference type="SMART" id="SM00487">
    <property type="entry name" value="DEXDc"/>
    <property type="match status" value="1"/>
</dbReference>
<dbReference type="Gene3D" id="2.40.10.170">
    <property type="match status" value="1"/>
</dbReference>
<keyword evidence="4 13" id="KW-0227">DNA damage</keyword>
<proteinExistence type="inferred from homology"/>